<feature type="domain" description="DUF4283" evidence="2">
    <location>
        <begin position="41"/>
        <end position="112"/>
    </location>
</feature>
<dbReference type="Pfam" id="PF14111">
    <property type="entry name" value="DUF4283"/>
    <property type="match status" value="1"/>
</dbReference>
<dbReference type="Pfam" id="PF13456">
    <property type="entry name" value="RVT_3"/>
    <property type="match status" value="1"/>
</dbReference>
<dbReference type="Pfam" id="PF14392">
    <property type="entry name" value="zf-CCHC_4"/>
    <property type="match status" value="1"/>
</dbReference>
<dbReference type="AlphaFoldDB" id="A0AAW2DJP0"/>
<evidence type="ECO:0000313" key="5">
    <source>
        <dbReference type="Proteomes" id="UP001459277"/>
    </source>
</evidence>
<dbReference type="GO" id="GO:0004523">
    <property type="term" value="F:RNA-DNA hybrid ribonuclease activity"/>
    <property type="evidence" value="ECO:0007669"/>
    <property type="project" value="InterPro"/>
</dbReference>
<dbReference type="InterPro" id="IPR025558">
    <property type="entry name" value="DUF4283"/>
</dbReference>
<dbReference type="PANTHER" id="PTHR47074:SF48">
    <property type="entry name" value="POLYNUCLEOTIDYL TRANSFERASE, RIBONUCLEASE H-LIKE SUPERFAMILY PROTEIN"/>
    <property type="match status" value="1"/>
</dbReference>
<dbReference type="Proteomes" id="UP001459277">
    <property type="component" value="Unassembled WGS sequence"/>
</dbReference>
<sequence length="480" mass="54390">MFSFPTMEDVLEDWKKLSLTEAEGAKVSLKKSKKLNAKDYVLAAKFLTKRALNVEAIGRTFKPLWRSRGEFTIREAEDHVLLFVFEQENDAERVLASEPSVFDKHLVLFKRFDFFVHTRNMRFTTTKFWIQLHGLPMSMMDPETAIEIGETRGPVSMAENTKEMVGGTFLRVRVEVDVSNPLCRGRKVAINEDSEIWVSFKYEKLPNFCYWCGMVSHTDKECDVWLSSKGKLRQDQRGTEIGFEHCLSTQEKLRLPPWLEWVMDWDVHLPIPVPWNQLRVGNKDHPISQVIPTSQQALTDYQQASNVQRAQRVTSPPTRVAWHPPPDGCLKINFDGATFNDINKASLGVVIRDGFGQVLASLSEQIQLPFSSNLVEAMAAARALSFAAELGFSRFILEGDSELIIKALQSKEESLAPFGHILAAAKTTVDVNCVSFTHIRRLGNVVAHNLAKHARHVTGLQVWMEDVPSHLYSVLLTDHG</sequence>
<dbReference type="InterPro" id="IPR052929">
    <property type="entry name" value="RNase_H-like_EbsB-rel"/>
</dbReference>
<dbReference type="GO" id="GO:0003676">
    <property type="term" value="F:nucleic acid binding"/>
    <property type="evidence" value="ECO:0007669"/>
    <property type="project" value="InterPro"/>
</dbReference>
<evidence type="ECO:0000313" key="4">
    <source>
        <dbReference type="EMBL" id="KAL0010394.1"/>
    </source>
</evidence>
<evidence type="ECO:0008006" key="6">
    <source>
        <dbReference type="Google" id="ProtNLM"/>
    </source>
</evidence>
<accession>A0AAW2DJP0</accession>
<dbReference type="SUPFAM" id="SSF53098">
    <property type="entry name" value="Ribonuclease H-like"/>
    <property type="match status" value="1"/>
</dbReference>
<reference evidence="4 5" key="1">
    <citation type="submission" date="2024-01" db="EMBL/GenBank/DDBJ databases">
        <title>A telomere-to-telomere, gap-free genome of sweet tea (Lithocarpus litseifolius).</title>
        <authorList>
            <person name="Zhou J."/>
        </authorList>
    </citation>
    <scope>NUCLEOTIDE SEQUENCE [LARGE SCALE GENOMIC DNA]</scope>
    <source>
        <strain evidence="4">Zhou-2022a</strain>
        <tissue evidence="4">Leaf</tissue>
    </source>
</reference>
<protein>
    <recommendedName>
        <fullName evidence="6">RNase H type-1 domain-containing protein</fullName>
    </recommendedName>
</protein>
<proteinExistence type="predicted"/>
<dbReference type="InterPro" id="IPR044730">
    <property type="entry name" value="RNase_H-like_dom_plant"/>
</dbReference>
<feature type="domain" description="RNase H type-1" evidence="1">
    <location>
        <begin position="333"/>
        <end position="454"/>
    </location>
</feature>
<keyword evidence="5" id="KW-1185">Reference proteome</keyword>
<name>A0AAW2DJP0_9ROSI</name>
<dbReference type="Gene3D" id="3.30.420.10">
    <property type="entry name" value="Ribonuclease H-like superfamily/Ribonuclease H"/>
    <property type="match status" value="1"/>
</dbReference>
<comment type="caution">
    <text evidence="4">The sequence shown here is derived from an EMBL/GenBank/DDBJ whole genome shotgun (WGS) entry which is preliminary data.</text>
</comment>
<evidence type="ECO:0000259" key="2">
    <source>
        <dbReference type="Pfam" id="PF14111"/>
    </source>
</evidence>
<dbReference type="InterPro" id="IPR002156">
    <property type="entry name" value="RNaseH_domain"/>
</dbReference>
<dbReference type="InterPro" id="IPR012337">
    <property type="entry name" value="RNaseH-like_sf"/>
</dbReference>
<dbReference type="InterPro" id="IPR036397">
    <property type="entry name" value="RNaseH_sf"/>
</dbReference>
<evidence type="ECO:0000259" key="3">
    <source>
        <dbReference type="Pfam" id="PF14392"/>
    </source>
</evidence>
<gene>
    <name evidence="4" type="ORF">SO802_005502</name>
</gene>
<dbReference type="CDD" id="cd06222">
    <property type="entry name" value="RNase_H_like"/>
    <property type="match status" value="1"/>
</dbReference>
<dbReference type="EMBL" id="JAZDWU010000002">
    <property type="protein sequence ID" value="KAL0010394.1"/>
    <property type="molecule type" value="Genomic_DNA"/>
</dbReference>
<dbReference type="PANTHER" id="PTHR47074">
    <property type="entry name" value="BNAC02G40300D PROTEIN"/>
    <property type="match status" value="1"/>
</dbReference>
<feature type="domain" description="Zinc knuckle CX2CX4HX4C" evidence="3">
    <location>
        <begin position="176"/>
        <end position="223"/>
    </location>
</feature>
<evidence type="ECO:0000259" key="1">
    <source>
        <dbReference type="Pfam" id="PF13456"/>
    </source>
</evidence>
<organism evidence="4 5">
    <name type="scientific">Lithocarpus litseifolius</name>
    <dbReference type="NCBI Taxonomy" id="425828"/>
    <lineage>
        <taxon>Eukaryota</taxon>
        <taxon>Viridiplantae</taxon>
        <taxon>Streptophyta</taxon>
        <taxon>Embryophyta</taxon>
        <taxon>Tracheophyta</taxon>
        <taxon>Spermatophyta</taxon>
        <taxon>Magnoliopsida</taxon>
        <taxon>eudicotyledons</taxon>
        <taxon>Gunneridae</taxon>
        <taxon>Pentapetalae</taxon>
        <taxon>rosids</taxon>
        <taxon>fabids</taxon>
        <taxon>Fagales</taxon>
        <taxon>Fagaceae</taxon>
        <taxon>Lithocarpus</taxon>
    </lineage>
</organism>
<dbReference type="InterPro" id="IPR025836">
    <property type="entry name" value="Zn_knuckle_CX2CX4HX4C"/>
</dbReference>